<dbReference type="EMBL" id="FQWZ01000003">
    <property type="protein sequence ID" value="SHG85474.1"/>
    <property type="molecule type" value="Genomic_DNA"/>
</dbReference>
<feature type="domain" description="Sulphotransferase Stf0" evidence="1">
    <location>
        <begin position="126"/>
        <end position="227"/>
    </location>
</feature>
<keyword evidence="3" id="KW-1185">Reference proteome</keyword>
<accession>A0A1M5N7F9</accession>
<evidence type="ECO:0000313" key="3">
    <source>
        <dbReference type="Proteomes" id="UP000199758"/>
    </source>
</evidence>
<name>A0A1M5N7F9_9GAMM</name>
<dbReference type="AlphaFoldDB" id="A0A1M5N7F9"/>
<dbReference type="Proteomes" id="UP000199758">
    <property type="component" value="Unassembled WGS sequence"/>
</dbReference>
<evidence type="ECO:0000259" key="1">
    <source>
        <dbReference type="Pfam" id="PF09037"/>
    </source>
</evidence>
<dbReference type="GO" id="GO:0016740">
    <property type="term" value="F:transferase activity"/>
    <property type="evidence" value="ECO:0007669"/>
    <property type="project" value="UniProtKB-KW"/>
</dbReference>
<dbReference type="SUPFAM" id="SSF52540">
    <property type="entry name" value="P-loop containing nucleoside triphosphate hydrolases"/>
    <property type="match status" value="1"/>
</dbReference>
<dbReference type="InterPro" id="IPR027417">
    <property type="entry name" value="P-loop_NTPase"/>
</dbReference>
<organism evidence="2 3">
    <name type="scientific">Hydrocarboniphaga daqingensis</name>
    <dbReference type="NCBI Taxonomy" id="490188"/>
    <lineage>
        <taxon>Bacteria</taxon>
        <taxon>Pseudomonadati</taxon>
        <taxon>Pseudomonadota</taxon>
        <taxon>Gammaproteobacteria</taxon>
        <taxon>Nevskiales</taxon>
        <taxon>Nevskiaceae</taxon>
        <taxon>Hydrocarboniphaga</taxon>
    </lineage>
</organism>
<dbReference type="Gene3D" id="3.40.50.300">
    <property type="entry name" value="P-loop containing nucleotide triphosphate hydrolases"/>
    <property type="match status" value="1"/>
</dbReference>
<dbReference type="OrthoDB" id="5562925at2"/>
<dbReference type="Pfam" id="PF09037">
    <property type="entry name" value="Sulphotransf"/>
    <property type="match status" value="1"/>
</dbReference>
<gene>
    <name evidence="2" type="ORF">SAMN04488068_1675</name>
</gene>
<dbReference type="InterPro" id="IPR024628">
    <property type="entry name" value="Sulfotransferase_Stf0_dom"/>
</dbReference>
<keyword evidence="2" id="KW-0808">Transferase</keyword>
<sequence>MSNPYSSLFLRSQTALVLPNTNQDAFDRTFVIYITGRCGSTLLTRLLTKLPGIGCVDEFFNEDFVKPYLSRNPSISTIQEYFSHIRLTETGDAGFGFQIDPGRLSALFNTGLLDEETTLSSSRPSVWMTRNDICAQALSYVIAKKAHLWHDFSAESDRTSRDMPQLNDIDLWSEIFSILYSERWMQDRFRRHAVQPLSITYEDLITDRAATLQKILVLLGQGDKLSESFLEDISDAGISKLRYDGKFLLLQRFREEYEIGIRRVEYLRNERASFDRIILEASTTNIPVSSLSIVKF</sequence>
<evidence type="ECO:0000313" key="2">
    <source>
        <dbReference type="EMBL" id="SHG85474.1"/>
    </source>
</evidence>
<reference evidence="2 3" key="1">
    <citation type="submission" date="2016-11" db="EMBL/GenBank/DDBJ databases">
        <authorList>
            <person name="Jaros S."/>
            <person name="Januszkiewicz K."/>
            <person name="Wedrychowicz H."/>
        </authorList>
    </citation>
    <scope>NUCLEOTIDE SEQUENCE [LARGE SCALE GENOMIC DNA]</scope>
    <source>
        <strain evidence="2 3">CGMCC 1.7049</strain>
    </source>
</reference>
<proteinExistence type="predicted"/>
<protein>
    <submittedName>
        <fullName evidence="2">LPS sulfotransferase NodH</fullName>
    </submittedName>
</protein>
<dbReference type="RefSeq" id="WP_139250187.1">
    <property type="nucleotide sequence ID" value="NZ_FQWZ01000003.1"/>
</dbReference>